<dbReference type="KEGG" id="psin:CAK95_02010"/>
<evidence type="ECO:0000313" key="1">
    <source>
        <dbReference type="EMBL" id="ARP97986.1"/>
    </source>
</evidence>
<dbReference type="EMBL" id="CP021112">
    <property type="protein sequence ID" value="ARP97986.1"/>
    <property type="molecule type" value="Genomic_DNA"/>
</dbReference>
<reference evidence="1 2" key="1">
    <citation type="submission" date="2017-05" db="EMBL/GenBank/DDBJ databases">
        <title>Full genome sequence of Pseudorhodoplanes sinuspersici.</title>
        <authorList>
            <person name="Dastgheib S.M.M."/>
            <person name="Shavandi M."/>
            <person name="Tirandaz H."/>
        </authorList>
    </citation>
    <scope>NUCLEOTIDE SEQUENCE [LARGE SCALE GENOMIC DNA]</scope>
    <source>
        <strain evidence="1 2">RIPI110</strain>
    </source>
</reference>
<gene>
    <name evidence="1" type="ORF">CAK95_02010</name>
</gene>
<dbReference type="RefSeq" id="WP_086086303.1">
    <property type="nucleotide sequence ID" value="NZ_CP021112.1"/>
</dbReference>
<keyword evidence="2" id="KW-1185">Reference proteome</keyword>
<dbReference type="Proteomes" id="UP000194137">
    <property type="component" value="Chromosome"/>
</dbReference>
<evidence type="ECO:0000313" key="2">
    <source>
        <dbReference type="Proteomes" id="UP000194137"/>
    </source>
</evidence>
<organism evidence="1 2">
    <name type="scientific">Pseudorhodoplanes sinuspersici</name>
    <dbReference type="NCBI Taxonomy" id="1235591"/>
    <lineage>
        <taxon>Bacteria</taxon>
        <taxon>Pseudomonadati</taxon>
        <taxon>Pseudomonadota</taxon>
        <taxon>Alphaproteobacteria</taxon>
        <taxon>Hyphomicrobiales</taxon>
        <taxon>Pseudorhodoplanes</taxon>
    </lineage>
</organism>
<accession>A0A1W6ZKS3</accession>
<dbReference type="STRING" id="1235591.CAK95_02010"/>
<protein>
    <submittedName>
        <fullName evidence="1">Uncharacterized protein</fullName>
    </submittedName>
</protein>
<dbReference type="AlphaFoldDB" id="A0A1W6ZKS3"/>
<name>A0A1W6ZKS3_9HYPH</name>
<proteinExistence type="predicted"/>
<sequence>MKKSMMAAVATIALAAAVAAPSQAEARRGGAVAAGIIGGLAAGAIIGSAAYPYYGYGYYPGYPAPVYVPEPAYFGPPPGCVLRRQRVWDGYAWRRQNIRVCH</sequence>